<proteinExistence type="inferred from homology"/>
<evidence type="ECO:0000256" key="1">
    <source>
        <dbReference type="ARBA" id="ARBA00012513"/>
    </source>
</evidence>
<dbReference type="InterPro" id="IPR000719">
    <property type="entry name" value="Prot_kinase_dom"/>
</dbReference>
<dbReference type="STRING" id="3708.A0A078JU09"/>
<evidence type="ECO:0000256" key="6">
    <source>
        <dbReference type="ARBA" id="ARBA00022840"/>
    </source>
</evidence>
<keyword evidence="5" id="KW-0418">Kinase</keyword>
<accession>A0A078JU09</accession>
<gene>
    <name evidence="15" type="primary">BnaAnng28940D</name>
    <name evidence="15" type="ORF">GSBRNA2T00081485001</name>
</gene>
<dbReference type="Gramene" id="CDY68957">
    <property type="protein sequence ID" value="CDY68957"/>
    <property type="gene ID" value="GSBRNA2T00081485001"/>
</dbReference>
<evidence type="ECO:0000256" key="11">
    <source>
        <dbReference type="RuleBase" id="RU000304"/>
    </source>
</evidence>
<dbReference type="Pfam" id="PF00069">
    <property type="entry name" value="Pkinase"/>
    <property type="match status" value="1"/>
</dbReference>
<evidence type="ECO:0000313" key="15">
    <source>
        <dbReference type="EMBL" id="CDY68957.1"/>
    </source>
</evidence>
<dbReference type="PaxDb" id="3708-A0A078JU09"/>
<dbReference type="InterPro" id="IPR011009">
    <property type="entry name" value="Kinase-like_dom_sf"/>
</dbReference>
<keyword evidence="16" id="KW-1185">Reference proteome</keyword>
<dbReference type="SMART" id="SM00220">
    <property type="entry name" value="S_TKc"/>
    <property type="match status" value="1"/>
</dbReference>
<feature type="signal peptide" evidence="13">
    <location>
        <begin position="1"/>
        <end position="26"/>
    </location>
</feature>
<feature type="non-terminal residue" evidence="15">
    <location>
        <position position="1"/>
    </location>
</feature>
<comment type="subunit">
    <text evidence="9">Interacts with calmodulin (CaM) in a Ca(2+)-dependent manner.</text>
</comment>
<dbReference type="EMBL" id="LK038344">
    <property type="protein sequence ID" value="CDY68957.1"/>
    <property type="molecule type" value="Genomic_DNA"/>
</dbReference>
<evidence type="ECO:0000256" key="4">
    <source>
        <dbReference type="ARBA" id="ARBA00022741"/>
    </source>
</evidence>
<dbReference type="InterPro" id="IPR008271">
    <property type="entry name" value="Ser/Thr_kinase_AS"/>
</dbReference>
<dbReference type="Gene3D" id="3.30.200.20">
    <property type="entry name" value="Phosphorylase Kinase, domain 1"/>
    <property type="match status" value="1"/>
</dbReference>
<sequence>SLSDSSFLHCLRDSFLLLLLRCPVDGGIATQADLHLQPHLHLTAPALFPIVPQLLPPTDRPPPNSLARWISGIFINCFTPPDSVSSKSFNDSDIRSRRSSTGSVQRHYYGNGNETENPNQRFSFDEIYAATKNFSPSFRIGQGGFGTVYKVKLRDGSTVAVKRAKKSLHKDDRQGAEFMSEIKTLAQVTHLSLVKYYGYLVHNDEKLLVVEYVPNGNLRDHLDCKEGKTLDMATRLDIATDVAHAITYLHMYTQPPIIHRDIKSSNVLLTDNFRAKVADFGFARLAPDTESGATHVSTQVKGTAGYLDPEYLTTYQLTEKSDVYSFGVLLVELLTGRRPIELHREQKERITIRWAIKKFTSGDTISVLDPKLERNPANNLALEKVLEMAFQCLAPHRGSRPSMKKCSEILWGIRKDYRELLNTSL</sequence>
<dbReference type="AlphaFoldDB" id="A0A078JU09"/>
<dbReference type="EC" id="2.7.11.1" evidence="1"/>
<reference evidence="15 16" key="1">
    <citation type="journal article" date="2014" name="Science">
        <title>Plant genetics. Early allopolyploid evolution in the post-Neolithic Brassica napus oilseed genome.</title>
        <authorList>
            <person name="Chalhoub B."/>
            <person name="Denoeud F."/>
            <person name="Liu S."/>
            <person name="Parkin I.A."/>
            <person name="Tang H."/>
            <person name="Wang X."/>
            <person name="Chiquet J."/>
            <person name="Belcram H."/>
            <person name="Tong C."/>
            <person name="Samans B."/>
            <person name="Correa M."/>
            <person name="Da Silva C."/>
            <person name="Just J."/>
            <person name="Falentin C."/>
            <person name="Koh C.S."/>
            <person name="Le Clainche I."/>
            <person name="Bernard M."/>
            <person name="Bento P."/>
            <person name="Noel B."/>
            <person name="Labadie K."/>
            <person name="Alberti A."/>
            <person name="Charles M."/>
            <person name="Arnaud D."/>
            <person name="Guo H."/>
            <person name="Daviaud C."/>
            <person name="Alamery S."/>
            <person name="Jabbari K."/>
            <person name="Zhao M."/>
            <person name="Edger P.P."/>
            <person name="Chelaifa H."/>
            <person name="Tack D."/>
            <person name="Lassalle G."/>
            <person name="Mestiri I."/>
            <person name="Schnel N."/>
            <person name="Le Paslier M.C."/>
            <person name="Fan G."/>
            <person name="Renault V."/>
            <person name="Bayer P.E."/>
            <person name="Golicz A.A."/>
            <person name="Manoli S."/>
            <person name="Lee T.H."/>
            <person name="Thi V.H."/>
            <person name="Chalabi S."/>
            <person name="Hu Q."/>
            <person name="Fan C."/>
            <person name="Tollenaere R."/>
            <person name="Lu Y."/>
            <person name="Battail C."/>
            <person name="Shen J."/>
            <person name="Sidebottom C.H."/>
            <person name="Wang X."/>
            <person name="Canaguier A."/>
            <person name="Chauveau A."/>
            <person name="Berard A."/>
            <person name="Deniot G."/>
            <person name="Guan M."/>
            <person name="Liu Z."/>
            <person name="Sun F."/>
            <person name="Lim Y.P."/>
            <person name="Lyons E."/>
            <person name="Town C.D."/>
            <person name="Bancroft I."/>
            <person name="Wang X."/>
            <person name="Meng J."/>
            <person name="Ma J."/>
            <person name="Pires J.C."/>
            <person name="King G.J."/>
            <person name="Brunel D."/>
            <person name="Delourme R."/>
            <person name="Renard M."/>
            <person name="Aury J.M."/>
            <person name="Adams K.L."/>
            <person name="Batley J."/>
            <person name="Snowdon R.J."/>
            <person name="Tost J."/>
            <person name="Edwards D."/>
            <person name="Zhou Y."/>
            <person name="Hua W."/>
            <person name="Sharpe A.G."/>
            <person name="Paterson A.H."/>
            <person name="Guan C."/>
            <person name="Wincker P."/>
        </authorList>
    </citation>
    <scope>NUCLEOTIDE SEQUENCE [LARGE SCALE GENOMIC DNA]</scope>
    <source>
        <strain evidence="16">cv. Darmor-bzh</strain>
    </source>
</reference>
<dbReference type="SUPFAM" id="SSF56112">
    <property type="entry name" value="Protein kinase-like (PK-like)"/>
    <property type="match status" value="1"/>
</dbReference>
<keyword evidence="2 11" id="KW-0723">Serine/threonine-protein kinase</keyword>
<evidence type="ECO:0000256" key="9">
    <source>
        <dbReference type="ARBA" id="ARBA00066160"/>
    </source>
</evidence>
<feature type="region of interest" description="Disordered" evidence="12">
    <location>
        <begin position="84"/>
        <end position="117"/>
    </location>
</feature>
<comment type="similarity">
    <text evidence="11">Belongs to the protein kinase superfamily.</text>
</comment>
<evidence type="ECO:0000256" key="12">
    <source>
        <dbReference type="SAM" id="MobiDB-lite"/>
    </source>
</evidence>
<feature type="domain" description="Protein kinase" evidence="14">
    <location>
        <begin position="134"/>
        <end position="391"/>
    </location>
</feature>
<evidence type="ECO:0000256" key="7">
    <source>
        <dbReference type="ARBA" id="ARBA00047899"/>
    </source>
</evidence>
<comment type="catalytic activity">
    <reaction evidence="8">
        <text>L-seryl-[protein] + ATP = O-phospho-L-seryl-[protein] + ADP + H(+)</text>
        <dbReference type="Rhea" id="RHEA:17989"/>
        <dbReference type="Rhea" id="RHEA-COMP:9863"/>
        <dbReference type="Rhea" id="RHEA-COMP:11604"/>
        <dbReference type="ChEBI" id="CHEBI:15378"/>
        <dbReference type="ChEBI" id="CHEBI:29999"/>
        <dbReference type="ChEBI" id="CHEBI:30616"/>
        <dbReference type="ChEBI" id="CHEBI:83421"/>
        <dbReference type="ChEBI" id="CHEBI:456216"/>
        <dbReference type="EC" id="2.7.11.1"/>
    </reaction>
</comment>
<comment type="catalytic activity">
    <reaction evidence="7">
        <text>L-threonyl-[protein] + ATP = O-phospho-L-threonyl-[protein] + ADP + H(+)</text>
        <dbReference type="Rhea" id="RHEA:46608"/>
        <dbReference type="Rhea" id="RHEA-COMP:11060"/>
        <dbReference type="Rhea" id="RHEA-COMP:11605"/>
        <dbReference type="ChEBI" id="CHEBI:15378"/>
        <dbReference type="ChEBI" id="CHEBI:30013"/>
        <dbReference type="ChEBI" id="CHEBI:30616"/>
        <dbReference type="ChEBI" id="CHEBI:61977"/>
        <dbReference type="ChEBI" id="CHEBI:456216"/>
        <dbReference type="EC" id="2.7.11.1"/>
    </reaction>
</comment>
<evidence type="ECO:0000259" key="14">
    <source>
        <dbReference type="PROSITE" id="PS50011"/>
    </source>
</evidence>
<evidence type="ECO:0000256" key="8">
    <source>
        <dbReference type="ARBA" id="ARBA00048679"/>
    </source>
</evidence>
<keyword evidence="13" id="KW-0732">Signal</keyword>
<feature type="chain" id="PRO_5001739920" description="non-specific serine/threonine protein kinase" evidence="13">
    <location>
        <begin position="27"/>
        <end position="425"/>
    </location>
</feature>
<organism evidence="15 16">
    <name type="scientific">Brassica napus</name>
    <name type="common">Rape</name>
    <dbReference type="NCBI Taxonomy" id="3708"/>
    <lineage>
        <taxon>Eukaryota</taxon>
        <taxon>Viridiplantae</taxon>
        <taxon>Streptophyta</taxon>
        <taxon>Embryophyta</taxon>
        <taxon>Tracheophyta</taxon>
        <taxon>Spermatophyta</taxon>
        <taxon>Magnoliopsida</taxon>
        <taxon>eudicotyledons</taxon>
        <taxon>Gunneridae</taxon>
        <taxon>Pentapetalae</taxon>
        <taxon>rosids</taxon>
        <taxon>malvids</taxon>
        <taxon>Brassicales</taxon>
        <taxon>Brassicaceae</taxon>
        <taxon>Brassiceae</taxon>
        <taxon>Brassica</taxon>
    </lineage>
</organism>
<dbReference type="PROSITE" id="PS00107">
    <property type="entry name" value="PROTEIN_KINASE_ATP"/>
    <property type="match status" value="1"/>
</dbReference>
<dbReference type="CDD" id="cd14066">
    <property type="entry name" value="STKc_IRAK"/>
    <property type="match status" value="1"/>
</dbReference>
<evidence type="ECO:0000256" key="5">
    <source>
        <dbReference type="ARBA" id="ARBA00022777"/>
    </source>
</evidence>
<dbReference type="Gene3D" id="1.10.510.10">
    <property type="entry name" value="Transferase(Phosphotransferase) domain 1"/>
    <property type="match status" value="1"/>
</dbReference>
<protein>
    <recommendedName>
        <fullName evidence="1">non-specific serine/threonine protein kinase</fullName>
        <ecNumber evidence="1">2.7.11.1</ecNumber>
    </recommendedName>
</protein>
<dbReference type="OMA" id="HMYTDRP"/>
<dbReference type="Proteomes" id="UP000028999">
    <property type="component" value="Unassembled WGS sequence"/>
</dbReference>
<evidence type="ECO:0000256" key="13">
    <source>
        <dbReference type="SAM" id="SignalP"/>
    </source>
</evidence>
<keyword evidence="3" id="KW-0808">Transferase</keyword>
<dbReference type="PROSITE" id="PS00108">
    <property type="entry name" value="PROTEIN_KINASE_ST"/>
    <property type="match status" value="1"/>
</dbReference>
<dbReference type="GO" id="GO:0005524">
    <property type="term" value="F:ATP binding"/>
    <property type="evidence" value="ECO:0007669"/>
    <property type="project" value="UniProtKB-UniRule"/>
</dbReference>
<dbReference type="PANTHER" id="PTHR46008">
    <property type="entry name" value="LEAF RUST 10 DISEASE-RESISTANCE LOCUS RECEPTOR-LIKE PROTEIN KINASE-LIKE 1.4"/>
    <property type="match status" value="1"/>
</dbReference>
<evidence type="ECO:0000256" key="3">
    <source>
        <dbReference type="ARBA" id="ARBA00022679"/>
    </source>
</evidence>
<dbReference type="InterPro" id="IPR017441">
    <property type="entry name" value="Protein_kinase_ATP_BS"/>
</dbReference>
<keyword evidence="6 10" id="KW-0067">ATP-binding</keyword>
<dbReference type="FunFam" id="3.30.200.20:FF:001335">
    <property type="entry name" value="Calmodulin-binding receptor-like cytoplasmic kinase 2"/>
    <property type="match status" value="1"/>
</dbReference>
<evidence type="ECO:0000313" key="16">
    <source>
        <dbReference type="Proteomes" id="UP000028999"/>
    </source>
</evidence>
<evidence type="ECO:0000256" key="10">
    <source>
        <dbReference type="PROSITE-ProRule" id="PRU10141"/>
    </source>
</evidence>
<dbReference type="FunFam" id="1.10.510.10:FF:000300">
    <property type="entry name" value="Calmodulin-binding receptor-like cytoplasmic kinase 3"/>
    <property type="match status" value="1"/>
</dbReference>
<evidence type="ECO:0000256" key="2">
    <source>
        <dbReference type="ARBA" id="ARBA00022527"/>
    </source>
</evidence>
<keyword evidence="4 10" id="KW-0547">Nucleotide-binding</keyword>
<feature type="binding site" evidence="10">
    <location>
        <position position="166"/>
    </location>
    <ligand>
        <name>ATP</name>
        <dbReference type="ChEBI" id="CHEBI:30616"/>
    </ligand>
</feature>
<name>A0A078JU09_BRANA</name>
<dbReference type="GO" id="GO:0004674">
    <property type="term" value="F:protein serine/threonine kinase activity"/>
    <property type="evidence" value="ECO:0007669"/>
    <property type="project" value="UniProtKB-KW"/>
</dbReference>
<dbReference type="PROSITE" id="PS50011">
    <property type="entry name" value="PROTEIN_KINASE_DOM"/>
    <property type="match status" value="1"/>
</dbReference>
<dbReference type="PANTHER" id="PTHR46008:SF48">
    <property type="entry name" value="PROTEIN KINASE DOMAIN-CONTAINING PROTEIN"/>
    <property type="match status" value="1"/>
</dbReference>